<keyword evidence="4" id="KW-1185">Reference proteome</keyword>
<dbReference type="AlphaFoldDB" id="A0A9X4KUV6"/>
<evidence type="ECO:0000256" key="1">
    <source>
        <dbReference type="SAM" id="MobiDB-lite"/>
    </source>
</evidence>
<feature type="compositionally biased region" description="Polar residues" evidence="1">
    <location>
        <begin position="256"/>
        <end position="265"/>
    </location>
</feature>
<organism evidence="3 4">
    <name type="scientific">Cohnella rhizosphaerae</name>
    <dbReference type="NCBI Taxonomy" id="1457232"/>
    <lineage>
        <taxon>Bacteria</taxon>
        <taxon>Bacillati</taxon>
        <taxon>Bacillota</taxon>
        <taxon>Bacilli</taxon>
        <taxon>Bacillales</taxon>
        <taxon>Paenibacillaceae</taxon>
        <taxon>Cohnella</taxon>
    </lineage>
</organism>
<sequence length="265" mass="27889">MFYYDELTRVWVEVPGGDVNGNKISVKVNHFTKYAVFAVGGHDDAAGGAQTDAFTDIAGHWAEAGIKQAAAAGIVSGYPNGAFKPNGSVTRAEFAVMLMNALKPQDGEAEQQLTFSDNAKIGEWARKALAQAVYAGIMKGADDNTLRPDALVTRAEMATMIARALGRSAEATAATGFADDSRIPDWAKGAVTAMKELGIVNGKGGGLVRSRRQADASGSGHGSAENVDYSKQVIKRNPAANGMQSGSDFQPRDSACDQTRSGTRR</sequence>
<dbReference type="Pfam" id="PF00395">
    <property type="entry name" value="SLH"/>
    <property type="match status" value="3"/>
</dbReference>
<name>A0A9X4KUV6_9BACL</name>
<dbReference type="RefSeq" id="WP_277533820.1">
    <property type="nucleotide sequence ID" value="NZ_JAPDIA010000007.1"/>
</dbReference>
<reference evidence="3" key="1">
    <citation type="submission" date="2022-10" db="EMBL/GenBank/DDBJ databases">
        <title>Comparative genomic analysis of Cohnella hashimotonis sp. nov., isolated from the International Space Station.</title>
        <authorList>
            <person name="Simpson A."/>
            <person name="Venkateswaran K."/>
        </authorList>
    </citation>
    <scope>NUCLEOTIDE SEQUENCE</scope>
    <source>
        <strain evidence="3">DSM 28161</strain>
    </source>
</reference>
<evidence type="ECO:0000259" key="2">
    <source>
        <dbReference type="PROSITE" id="PS51272"/>
    </source>
</evidence>
<dbReference type="EMBL" id="JAPDIA010000007">
    <property type="protein sequence ID" value="MDG0811295.1"/>
    <property type="molecule type" value="Genomic_DNA"/>
</dbReference>
<dbReference type="InterPro" id="IPR001119">
    <property type="entry name" value="SLH_dom"/>
</dbReference>
<gene>
    <name evidence="3" type="ORF">OMP40_19410</name>
</gene>
<feature type="region of interest" description="Disordered" evidence="1">
    <location>
        <begin position="202"/>
        <end position="265"/>
    </location>
</feature>
<protein>
    <submittedName>
        <fullName evidence="3">S-layer homology domain-containing protein</fullName>
    </submittedName>
</protein>
<evidence type="ECO:0000313" key="4">
    <source>
        <dbReference type="Proteomes" id="UP001153404"/>
    </source>
</evidence>
<accession>A0A9X4KUV6</accession>
<comment type="caution">
    <text evidence="3">The sequence shown here is derived from an EMBL/GenBank/DDBJ whole genome shotgun (WGS) entry which is preliminary data.</text>
</comment>
<proteinExistence type="predicted"/>
<dbReference type="PROSITE" id="PS51272">
    <property type="entry name" value="SLH"/>
    <property type="match status" value="2"/>
</dbReference>
<feature type="domain" description="SLH" evidence="2">
    <location>
        <begin position="113"/>
        <end position="175"/>
    </location>
</feature>
<dbReference type="Proteomes" id="UP001153404">
    <property type="component" value="Unassembled WGS sequence"/>
</dbReference>
<evidence type="ECO:0000313" key="3">
    <source>
        <dbReference type="EMBL" id="MDG0811295.1"/>
    </source>
</evidence>
<dbReference type="PANTHER" id="PTHR43308">
    <property type="entry name" value="OUTER MEMBRANE PROTEIN ALPHA-RELATED"/>
    <property type="match status" value="1"/>
</dbReference>
<feature type="domain" description="SLH" evidence="2">
    <location>
        <begin position="49"/>
        <end position="112"/>
    </location>
</feature>
<dbReference type="PANTHER" id="PTHR43308:SF5">
    <property type="entry name" value="S-LAYER PROTEIN _ PEPTIDOGLYCAN ENDO-BETA-N-ACETYLGLUCOSAMINIDASE"/>
    <property type="match status" value="1"/>
</dbReference>
<dbReference type="InterPro" id="IPR051465">
    <property type="entry name" value="Cell_Envelope_Struct_Comp"/>
</dbReference>